<dbReference type="SMART" id="SM00670">
    <property type="entry name" value="PINc"/>
    <property type="match status" value="1"/>
</dbReference>
<dbReference type="EMBL" id="CABMJJ010000002">
    <property type="protein sequence ID" value="VVC02742.1"/>
    <property type="molecule type" value="Genomic_DNA"/>
</dbReference>
<accession>A0A5E4LRS4</accession>
<dbReference type="InterPro" id="IPR002716">
    <property type="entry name" value="PIN_dom"/>
</dbReference>
<organism evidence="2 3">
    <name type="scientific">Candidatus Bilamarchaeum dharawalense</name>
    <dbReference type="NCBI Taxonomy" id="2885759"/>
    <lineage>
        <taxon>Archaea</taxon>
        <taxon>Candidatus Micrarchaeota</taxon>
        <taxon>Candidatus Micrarchaeia</taxon>
        <taxon>Candidatus Anstonellales</taxon>
        <taxon>Candidatus Bilamarchaeaceae</taxon>
        <taxon>Candidatus Bilamarchaeum</taxon>
    </lineage>
</organism>
<dbReference type="Gene3D" id="3.40.50.1010">
    <property type="entry name" value="5'-nuclease"/>
    <property type="match status" value="1"/>
</dbReference>
<protein>
    <submittedName>
        <fullName evidence="2">Ribonuclease VapC9</fullName>
        <ecNumber evidence="2">3.1.-.-</ecNumber>
    </submittedName>
</protein>
<dbReference type="InterPro" id="IPR029060">
    <property type="entry name" value="PIN-like_dom_sf"/>
</dbReference>
<dbReference type="PANTHER" id="PTHR12416">
    <property type="entry name" value="RRNA-PROCESSING PROTEIN UTP23 HOMOLOG"/>
    <property type="match status" value="1"/>
</dbReference>
<dbReference type="InterPro" id="IPR041120">
    <property type="entry name" value="PIN_9"/>
</dbReference>
<gene>
    <name evidence="2" type="primary">vapC9</name>
    <name evidence="2" type="ORF">LFW2832_01220</name>
</gene>
<sequence>MPPRPVILDTNFLLIPFQFKIDIFRELEYLIEVSHSYVISSKTIKELQKLGKLIGKNGMAARLALKLVIANEKKIETVESQEYVDDWIVDYAQKNNAIVCTNDSELRKRLRRLDIKVITMKSKSKLGYV</sequence>
<dbReference type="AlphaFoldDB" id="A0A5E4LRS4"/>
<feature type="domain" description="PIN" evidence="1">
    <location>
        <begin position="4"/>
        <end position="108"/>
    </location>
</feature>
<dbReference type="GO" id="GO:0016787">
    <property type="term" value="F:hydrolase activity"/>
    <property type="evidence" value="ECO:0007669"/>
    <property type="project" value="UniProtKB-KW"/>
</dbReference>
<evidence type="ECO:0000259" key="1">
    <source>
        <dbReference type="SMART" id="SM00670"/>
    </source>
</evidence>
<dbReference type="SUPFAM" id="SSF88723">
    <property type="entry name" value="PIN domain-like"/>
    <property type="match status" value="1"/>
</dbReference>
<name>A0A5E4LRS4_9ARCH</name>
<dbReference type="CDD" id="cd09879">
    <property type="entry name" value="PIN_VapC_AF0591-like"/>
    <property type="match status" value="1"/>
</dbReference>
<dbReference type="EC" id="3.1.-.-" evidence="2"/>
<keyword evidence="2" id="KW-0378">Hydrolase</keyword>
<proteinExistence type="predicted"/>
<dbReference type="Proteomes" id="UP000789941">
    <property type="component" value="Unassembled WGS sequence"/>
</dbReference>
<dbReference type="Pfam" id="PF18477">
    <property type="entry name" value="PIN_9"/>
    <property type="match status" value="1"/>
</dbReference>
<reference evidence="2 3" key="1">
    <citation type="submission" date="2019-08" db="EMBL/GenBank/DDBJ databases">
        <authorList>
            <person name="Vazquez-Campos X."/>
        </authorList>
    </citation>
    <scope>NUCLEOTIDE SEQUENCE [LARGE SCALE GENOMIC DNA]</scope>
    <source>
        <strain evidence="2">LFW-283_2</strain>
    </source>
</reference>
<evidence type="ECO:0000313" key="3">
    <source>
        <dbReference type="Proteomes" id="UP000789941"/>
    </source>
</evidence>
<evidence type="ECO:0000313" key="2">
    <source>
        <dbReference type="EMBL" id="VVC02742.1"/>
    </source>
</evidence>
<comment type="caution">
    <text evidence="2">The sequence shown here is derived from an EMBL/GenBank/DDBJ whole genome shotgun (WGS) entry which is preliminary data.</text>
</comment>